<evidence type="ECO:0000256" key="1">
    <source>
        <dbReference type="SAM" id="MobiDB-lite"/>
    </source>
</evidence>
<proteinExistence type="predicted"/>
<feature type="non-terminal residue" evidence="2">
    <location>
        <position position="1"/>
    </location>
</feature>
<gene>
    <name evidence="2" type="ORF">AVDCRST_MAG08-1742</name>
</gene>
<sequence>WFSSRSLQPFAGGTPLRRHHGADLAPAPCSTRQPRSSPRATRTSSRAPKLRPCGVTGGGWVAIAGHRG</sequence>
<reference evidence="2" key="1">
    <citation type="submission" date="2020-02" db="EMBL/GenBank/DDBJ databases">
        <authorList>
            <person name="Meier V. D."/>
        </authorList>
    </citation>
    <scope>NUCLEOTIDE SEQUENCE</scope>
    <source>
        <strain evidence="2">AVDCRST_MAG08</strain>
    </source>
</reference>
<dbReference type="AlphaFoldDB" id="A0A6J4I7S3"/>
<organism evidence="2">
    <name type="scientific">uncultured Acetobacteraceae bacterium</name>
    <dbReference type="NCBI Taxonomy" id="169975"/>
    <lineage>
        <taxon>Bacteria</taxon>
        <taxon>Pseudomonadati</taxon>
        <taxon>Pseudomonadota</taxon>
        <taxon>Alphaproteobacteria</taxon>
        <taxon>Acetobacterales</taxon>
        <taxon>Acetobacteraceae</taxon>
        <taxon>environmental samples</taxon>
    </lineage>
</organism>
<feature type="region of interest" description="Disordered" evidence="1">
    <location>
        <begin position="1"/>
        <end position="56"/>
    </location>
</feature>
<feature type="non-terminal residue" evidence="2">
    <location>
        <position position="68"/>
    </location>
</feature>
<dbReference type="EMBL" id="CADCTG010000147">
    <property type="protein sequence ID" value="CAA9243522.1"/>
    <property type="molecule type" value="Genomic_DNA"/>
</dbReference>
<protein>
    <submittedName>
        <fullName evidence="2">Uncharacterized protein</fullName>
    </submittedName>
</protein>
<feature type="compositionally biased region" description="Low complexity" evidence="1">
    <location>
        <begin position="30"/>
        <end position="47"/>
    </location>
</feature>
<name>A0A6J4I7S3_9PROT</name>
<accession>A0A6J4I7S3</accession>
<evidence type="ECO:0000313" key="2">
    <source>
        <dbReference type="EMBL" id="CAA9243522.1"/>
    </source>
</evidence>